<feature type="domain" description="Zn(2)-C6 fungal-type" evidence="3">
    <location>
        <begin position="418"/>
        <end position="451"/>
    </location>
</feature>
<feature type="domain" description="Ubiquitin-like" evidence="4">
    <location>
        <begin position="78"/>
        <end position="133"/>
    </location>
</feature>
<evidence type="ECO:0000259" key="4">
    <source>
        <dbReference type="PROSITE" id="PS50053"/>
    </source>
</evidence>
<dbReference type="EMBL" id="KZ613985">
    <property type="protein sequence ID" value="PMD28812.1"/>
    <property type="molecule type" value="Genomic_DNA"/>
</dbReference>
<dbReference type="Pfam" id="PF00172">
    <property type="entry name" value="Zn_clus"/>
    <property type="match status" value="1"/>
</dbReference>
<evidence type="ECO:0000313" key="6">
    <source>
        <dbReference type="Proteomes" id="UP000235786"/>
    </source>
</evidence>
<dbReference type="OrthoDB" id="3562788at2759"/>
<dbReference type="SUPFAM" id="SSF57701">
    <property type="entry name" value="Zn2/Cys6 DNA-binding domain"/>
    <property type="match status" value="1"/>
</dbReference>
<dbReference type="CDD" id="cd00067">
    <property type="entry name" value="GAL4"/>
    <property type="match status" value="1"/>
</dbReference>
<sequence>MSQSGSRWNLHSTVPASPNTPNISAVDFTYTASADLENRSSPPLPSNAPEDDVLLVKYMGVTHPTKFPADSIGDGTLTVKDLRKRAAALGISNILDDTRLRLLYKGAELKDDRRACRDYGLKTQSEILCILSEVETESDDSDGSLHLEGSLQASSKRKVESSQKSRKKSRRDGVSARSSQSPEVEELATLRKSLDPPGVSLRSLDAGESRQRLDITDISDAEYAATGGAVGLQSGSAPPSTRDNDFSPPQAREPFSSFEDMPPGWLSQTDNFDRAYDVDQNIQKTTSSWPATSDRSQPMRSQTPSTATRITTDTSEHANSGRTVEIDMNDPVVLATYSQLIQFQADTAKEELIFENPTDSMQRTLLALASKLTLDYDYSLPSRQIRILKVSGHGNLSPNRDLDANFKSLGDKNNLSISCTECRRRKQKCNRAKDRPCNNCARRYPPTACTYNIRGITVTPKPYNITPPIVSTYNSEATSSYSFPEPYLPDVALGKHRRIKRTGSASTNSTVSSVCFTVIELITSKFVEDSELSSLYAEAVKRMGNARFVRNQRRLLKKFFLDLRSQTQNLLQAEAIRIFRSRAERTSMAEQVWRLMNPTNPSLIAGMAALKNQNPDKKMQLERLLGPQKDNSTNKPEQDIASNPSEESESGSEGSNSVHDEAKYPNMELATEFLLGGSPFKQYKTNIRNFLRLDSEMWSPDTLQEHIVKGDITPVAKILENHFEDVAQLDFDWLHELLDIGCSFEEMARLLIDGENASPWILLDHPISVQATPQQRLHRPNCVHSGGQKIQTTPRVITTNFQNIVAQQLNSVSSPKTTVSELCGIAGAIPLIQSNPEWISCVNFDGITNSIARIRYYSPEESSENGPDGVSETALLRTLSALDRANTAVGLLQQSGLCCDSFTILRLIQSENNVTYIELCPIDIALIERLRSELQRWSKNRKNYDFLQIATMRASRVLSIVNEDLGGIANLPMHQPLNPVASLDICALAAQVLTLGLVSYAQAHSGYLHPEFLVEPLSEVHLLGNTGDADRARIIVKFLDFTCLRDMVRDSVLVFCVKDDKVLSQGKRSFDLLASPEDLADTWSPARFVTGTSMSDGYAKLYAIEVGGGTIHRIDGDSGKFHWSLGSKRYCTYKATFNSNEKILIGAIMVNGNCPLDETQSWRDPATNAYIRHLGTREATWELGEKQVGGQAGQYAVLAFNATYIKQNGVTLKQQQLMLPFNEIDLAFLNSTCGLQISFCTGVARRVALRELLADVMVPFVESRASKPVHWKELKIQNIVENFRNGDLGVWFERLAPELSETAIMIVRSMLEVLKDTGIDRNGEELVVAWVRKESPYSCLRLRCEKTSLWARILADSEDCATFACITPLCFEVEKHKCRGLKTAPWHNVTKMLDTAVCPQLSNRELKAVANTIAPWTLKHNVSYWIGKSGSNLIAKVWLTNEDAEPLLVIRQKVIPEKYRSRMPRGLVERLGRLREKQASDAVAKQVVILAEM</sequence>
<dbReference type="PROSITE" id="PS00463">
    <property type="entry name" value="ZN2_CY6_FUNGAL_1"/>
    <property type="match status" value="1"/>
</dbReference>
<proteinExistence type="predicted"/>
<dbReference type="CDD" id="cd17039">
    <property type="entry name" value="Ubl_ubiquitin_like"/>
    <property type="match status" value="1"/>
</dbReference>
<dbReference type="InterPro" id="IPR029071">
    <property type="entry name" value="Ubiquitin-like_domsf"/>
</dbReference>
<feature type="region of interest" description="Disordered" evidence="2">
    <location>
        <begin position="626"/>
        <end position="660"/>
    </location>
</feature>
<dbReference type="InterPro" id="IPR036864">
    <property type="entry name" value="Zn2-C6_fun-type_DNA-bd_sf"/>
</dbReference>
<evidence type="ECO:0000313" key="5">
    <source>
        <dbReference type="EMBL" id="PMD28812.1"/>
    </source>
</evidence>
<name>A0A2J6QRC3_HYAVF</name>
<gene>
    <name evidence="5" type="ORF">L207DRAFT_521369</name>
</gene>
<dbReference type="SUPFAM" id="SSF54236">
    <property type="entry name" value="Ubiquitin-like"/>
    <property type="match status" value="1"/>
</dbReference>
<dbReference type="Proteomes" id="UP000235786">
    <property type="component" value="Unassembled WGS sequence"/>
</dbReference>
<evidence type="ECO:0008006" key="7">
    <source>
        <dbReference type="Google" id="ProtNLM"/>
    </source>
</evidence>
<dbReference type="InterPro" id="IPR001138">
    <property type="entry name" value="Zn2Cys6_DnaBD"/>
</dbReference>
<feature type="region of interest" description="Disordered" evidence="2">
    <location>
        <begin position="229"/>
        <end position="264"/>
    </location>
</feature>
<keyword evidence="1" id="KW-0539">Nucleus</keyword>
<dbReference type="STRING" id="1149755.A0A2J6QRC3"/>
<feature type="region of interest" description="Disordered" evidence="2">
    <location>
        <begin position="139"/>
        <end position="206"/>
    </location>
</feature>
<dbReference type="PROSITE" id="PS50053">
    <property type="entry name" value="UBIQUITIN_2"/>
    <property type="match status" value="1"/>
</dbReference>
<organism evidence="5 6">
    <name type="scientific">Hyaloscypha variabilis (strain UAMH 11265 / GT02V1 / F)</name>
    <name type="common">Meliniomyces variabilis</name>
    <dbReference type="NCBI Taxonomy" id="1149755"/>
    <lineage>
        <taxon>Eukaryota</taxon>
        <taxon>Fungi</taxon>
        <taxon>Dikarya</taxon>
        <taxon>Ascomycota</taxon>
        <taxon>Pezizomycotina</taxon>
        <taxon>Leotiomycetes</taxon>
        <taxon>Helotiales</taxon>
        <taxon>Hyaloscyphaceae</taxon>
        <taxon>Hyaloscypha</taxon>
        <taxon>Hyaloscypha variabilis</taxon>
    </lineage>
</organism>
<accession>A0A2J6QRC3</accession>
<dbReference type="Gene3D" id="4.10.240.10">
    <property type="entry name" value="Zn(2)-C6 fungal-type DNA-binding domain"/>
    <property type="match status" value="1"/>
</dbReference>
<evidence type="ECO:0000259" key="3">
    <source>
        <dbReference type="PROSITE" id="PS50048"/>
    </source>
</evidence>
<keyword evidence="6" id="KW-1185">Reference proteome</keyword>
<feature type="region of interest" description="Disordered" evidence="2">
    <location>
        <begin position="284"/>
        <end position="318"/>
    </location>
</feature>
<evidence type="ECO:0000256" key="1">
    <source>
        <dbReference type="ARBA" id="ARBA00023242"/>
    </source>
</evidence>
<dbReference type="GO" id="GO:0000981">
    <property type="term" value="F:DNA-binding transcription factor activity, RNA polymerase II-specific"/>
    <property type="evidence" value="ECO:0007669"/>
    <property type="project" value="InterPro"/>
</dbReference>
<protein>
    <recommendedName>
        <fullName evidence="7">Zn(2)-C6 fungal-type domain-containing protein</fullName>
    </recommendedName>
</protein>
<dbReference type="InterPro" id="IPR000626">
    <property type="entry name" value="Ubiquitin-like_dom"/>
</dbReference>
<evidence type="ECO:0000256" key="2">
    <source>
        <dbReference type="SAM" id="MobiDB-lite"/>
    </source>
</evidence>
<reference evidence="5 6" key="1">
    <citation type="submission" date="2016-04" db="EMBL/GenBank/DDBJ databases">
        <title>A degradative enzymes factory behind the ericoid mycorrhizal symbiosis.</title>
        <authorList>
            <consortium name="DOE Joint Genome Institute"/>
            <person name="Martino E."/>
            <person name="Morin E."/>
            <person name="Grelet G."/>
            <person name="Kuo A."/>
            <person name="Kohler A."/>
            <person name="Daghino S."/>
            <person name="Barry K."/>
            <person name="Choi C."/>
            <person name="Cichocki N."/>
            <person name="Clum A."/>
            <person name="Copeland A."/>
            <person name="Hainaut M."/>
            <person name="Haridas S."/>
            <person name="Labutti K."/>
            <person name="Lindquist E."/>
            <person name="Lipzen A."/>
            <person name="Khouja H.-R."/>
            <person name="Murat C."/>
            <person name="Ohm R."/>
            <person name="Olson A."/>
            <person name="Spatafora J."/>
            <person name="Veneault-Fourrey C."/>
            <person name="Henrissat B."/>
            <person name="Grigoriev I."/>
            <person name="Martin F."/>
            <person name="Perotto S."/>
        </authorList>
    </citation>
    <scope>NUCLEOTIDE SEQUENCE [LARGE SCALE GENOMIC DNA]</scope>
    <source>
        <strain evidence="5 6">F</strain>
    </source>
</reference>
<dbReference type="GO" id="GO:0008270">
    <property type="term" value="F:zinc ion binding"/>
    <property type="evidence" value="ECO:0007669"/>
    <property type="project" value="InterPro"/>
</dbReference>
<dbReference type="PROSITE" id="PS50048">
    <property type="entry name" value="ZN2_CY6_FUNGAL_2"/>
    <property type="match status" value="1"/>
</dbReference>